<reference evidence="2 3" key="1">
    <citation type="submission" date="2020-04" db="EMBL/GenBank/DDBJ databases">
        <title>MicrobeNet Type strains.</title>
        <authorList>
            <person name="Nicholson A.C."/>
        </authorList>
    </citation>
    <scope>NUCLEOTIDE SEQUENCE [LARGE SCALE GENOMIC DNA]</scope>
    <source>
        <strain evidence="2 3">DSM 45078</strain>
    </source>
</reference>
<sequence length="227" mass="24559">MAIDVNCVIVGGGVTGLMTAARLAESGRRVRLIERDLLGAGATTSNHGLIHSGALYARWHPEIVAACRQAQLAYRSSFPDCLVSAEPCWYFATSKTLHIYQTLWRRHDIVHNRVDRRLLGAVFRTEGRDIAACAIHEVVIDTRALLTVLVARCIDLGVEVSVGLTADQILIDNGRVRGVRTGDGVVRARQVVVCAGIGTRDLLDRAGSVIGAELASRLEILTAYPVP</sequence>
<proteinExistence type="predicted"/>
<evidence type="ECO:0000313" key="2">
    <source>
        <dbReference type="EMBL" id="NKY37236.1"/>
    </source>
</evidence>
<dbReference type="InterPro" id="IPR006076">
    <property type="entry name" value="FAD-dep_OxRdtase"/>
</dbReference>
<feature type="domain" description="FAD dependent oxidoreductase" evidence="1">
    <location>
        <begin position="7"/>
        <end position="208"/>
    </location>
</feature>
<evidence type="ECO:0000313" key="3">
    <source>
        <dbReference type="Proteomes" id="UP000565715"/>
    </source>
</evidence>
<name>A0A846XR74_9NOCA</name>
<protein>
    <submittedName>
        <fullName evidence="2">FAD-binding oxidoreductase</fullName>
    </submittedName>
</protein>
<keyword evidence="3" id="KW-1185">Reference proteome</keyword>
<dbReference type="SUPFAM" id="SSF51905">
    <property type="entry name" value="FAD/NAD(P)-binding domain"/>
    <property type="match status" value="1"/>
</dbReference>
<dbReference type="PANTHER" id="PTHR13847">
    <property type="entry name" value="SARCOSINE DEHYDROGENASE-RELATED"/>
    <property type="match status" value="1"/>
</dbReference>
<evidence type="ECO:0000259" key="1">
    <source>
        <dbReference type="Pfam" id="PF01266"/>
    </source>
</evidence>
<dbReference type="AlphaFoldDB" id="A0A846XR74"/>
<comment type="caution">
    <text evidence="2">The sequence shown here is derived from an EMBL/GenBank/DDBJ whole genome shotgun (WGS) entry which is preliminary data.</text>
</comment>
<accession>A0A846XR74</accession>
<dbReference type="Proteomes" id="UP000565715">
    <property type="component" value="Unassembled WGS sequence"/>
</dbReference>
<gene>
    <name evidence="2" type="ORF">HGA13_29805</name>
</gene>
<organism evidence="2 3">
    <name type="scientific">Nocardia speluncae</name>
    <dbReference type="NCBI Taxonomy" id="419477"/>
    <lineage>
        <taxon>Bacteria</taxon>
        <taxon>Bacillati</taxon>
        <taxon>Actinomycetota</taxon>
        <taxon>Actinomycetes</taxon>
        <taxon>Mycobacteriales</taxon>
        <taxon>Nocardiaceae</taxon>
        <taxon>Nocardia</taxon>
    </lineage>
</organism>
<dbReference type="RefSeq" id="WP_168443528.1">
    <property type="nucleotide sequence ID" value="NZ_JAAXOO010000008.1"/>
</dbReference>
<dbReference type="InterPro" id="IPR036188">
    <property type="entry name" value="FAD/NAD-bd_sf"/>
</dbReference>
<dbReference type="Gene3D" id="3.30.9.10">
    <property type="entry name" value="D-Amino Acid Oxidase, subunit A, domain 2"/>
    <property type="match status" value="1"/>
</dbReference>
<dbReference type="EMBL" id="JAAXOO010000008">
    <property type="protein sequence ID" value="NKY37236.1"/>
    <property type="molecule type" value="Genomic_DNA"/>
</dbReference>
<dbReference type="Gene3D" id="3.50.50.60">
    <property type="entry name" value="FAD/NAD(P)-binding domain"/>
    <property type="match status" value="1"/>
</dbReference>
<dbReference type="GO" id="GO:0005737">
    <property type="term" value="C:cytoplasm"/>
    <property type="evidence" value="ECO:0007669"/>
    <property type="project" value="TreeGrafter"/>
</dbReference>
<dbReference type="Pfam" id="PF01266">
    <property type="entry name" value="DAO"/>
    <property type="match status" value="1"/>
</dbReference>